<evidence type="ECO:0000313" key="3">
    <source>
        <dbReference type="EMBL" id="OOO69917.1"/>
    </source>
</evidence>
<proteinExistence type="predicted"/>
<gene>
    <name evidence="3" type="ORF">BS638_00585</name>
</gene>
<comment type="caution">
    <text evidence="3">The sequence shown here is derived from an EMBL/GenBank/DDBJ whole genome shotgun (WGS) entry which is preliminary data.</text>
</comment>
<feature type="domain" description="Resolvase/invertase-type recombinase catalytic" evidence="1">
    <location>
        <begin position="3"/>
        <end position="160"/>
    </location>
</feature>
<dbReference type="InterPro" id="IPR038109">
    <property type="entry name" value="DNA_bind_recomb_sf"/>
</dbReference>
<dbReference type="Pfam" id="PF00239">
    <property type="entry name" value="Resolvase"/>
    <property type="match status" value="1"/>
</dbReference>
<evidence type="ECO:0000313" key="4">
    <source>
        <dbReference type="Proteomes" id="UP000190256"/>
    </source>
</evidence>
<dbReference type="PROSITE" id="PS51737">
    <property type="entry name" value="RECOMBINASE_DNA_BIND"/>
    <property type="match status" value="1"/>
</dbReference>
<organism evidence="3 4">
    <name type="scientific">Clostridium tepidum</name>
    <dbReference type="NCBI Taxonomy" id="1962263"/>
    <lineage>
        <taxon>Bacteria</taxon>
        <taxon>Bacillati</taxon>
        <taxon>Bacillota</taxon>
        <taxon>Clostridia</taxon>
        <taxon>Eubacteriales</taxon>
        <taxon>Clostridiaceae</taxon>
        <taxon>Clostridium</taxon>
    </lineage>
</organism>
<dbReference type="Pfam" id="PF07508">
    <property type="entry name" value="Recombinase"/>
    <property type="match status" value="1"/>
</dbReference>
<dbReference type="OrthoDB" id="9804620at2"/>
<name>A0A1S9IHZ6_9CLOT</name>
<evidence type="ECO:0000259" key="1">
    <source>
        <dbReference type="PROSITE" id="PS51736"/>
    </source>
</evidence>
<dbReference type="Gene3D" id="3.40.50.1390">
    <property type="entry name" value="Resolvase, N-terminal catalytic domain"/>
    <property type="match status" value="1"/>
</dbReference>
<dbReference type="SUPFAM" id="SSF53041">
    <property type="entry name" value="Resolvase-like"/>
    <property type="match status" value="1"/>
</dbReference>
<dbReference type="GO" id="GO:0003677">
    <property type="term" value="F:DNA binding"/>
    <property type="evidence" value="ECO:0007669"/>
    <property type="project" value="InterPro"/>
</dbReference>
<dbReference type="GO" id="GO:0000150">
    <property type="term" value="F:DNA strand exchange activity"/>
    <property type="evidence" value="ECO:0007669"/>
    <property type="project" value="InterPro"/>
</dbReference>
<dbReference type="InterPro" id="IPR036162">
    <property type="entry name" value="Resolvase-like_N_sf"/>
</dbReference>
<dbReference type="Proteomes" id="UP000190256">
    <property type="component" value="Unassembled WGS sequence"/>
</dbReference>
<accession>A0A1S9IHZ6</accession>
<dbReference type="InterPro" id="IPR011109">
    <property type="entry name" value="DNA_bind_recombinase_dom"/>
</dbReference>
<evidence type="ECO:0000259" key="2">
    <source>
        <dbReference type="PROSITE" id="PS51737"/>
    </source>
</evidence>
<feature type="domain" description="Recombinase" evidence="2">
    <location>
        <begin position="168"/>
        <end position="315"/>
    </location>
</feature>
<dbReference type="InterPro" id="IPR006119">
    <property type="entry name" value="Resolv_N"/>
</dbReference>
<dbReference type="EMBL" id="MRAE01000001">
    <property type="protein sequence ID" value="OOO69917.1"/>
    <property type="molecule type" value="Genomic_DNA"/>
</dbReference>
<evidence type="ECO:0008006" key="5">
    <source>
        <dbReference type="Google" id="ProtNLM"/>
    </source>
</evidence>
<dbReference type="RefSeq" id="WP_078054367.1">
    <property type="nucleotide sequence ID" value="NZ_MRAE01000001.1"/>
</dbReference>
<dbReference type="InterPro" id="IPR050639">
    <property type="entry name" value="SSR_resolvase"/>
</dbReference>
<reference evidence="3 4" key="1">
    <citation type="submission" date="2016-12" db="EMBL/GenBank/DDBJ databases">
        <title>Clostridium tepidum sp. nov., a close relative of Clostridium sporogenes and Clostridium botulinum Group I.</title>
        <authorList>
            <person name="Dobritsa A.P."/>
            <person name="Kutumbaka K.K."/>
            <person name="Werner K."/>
            <person name="Wiedmann M."/>
            <person name="Asmus A."/>
            <person name="Samadpour M."/>
        </authorList>
    </citation>
    <scope>NUCLEOTIDE SEQUENCE [LARGE SCALE GENOMIC DNA]</scope>
    <source>
        <strain evidence="3 4">IEH 97212</strain>
    </source>
</reference>
<dbReference type="PANTHER" id="PTHR30461:SF23">
    <property type="entry name" value="DNA RECOMBINASE-RELATED"/>
    <property type="match status" value="1"/>
</dbReference>
<protein>
    <recommendedName>
        <fullName evidence="5">Recombinase</fullName>
    </recommendedName>
</protein>
<dbReference type="PANTHER" id="PTHR30461">
    <property type="entry name" value="DNA-INVERTASE FROM LAMBDOID PROPHAGE"/>
    <property type="match status" value="1"/>
</dbReference>
<dbReference type="Gene3D" id="3.90.1750.20">
    <property type="entry name" value="Putative Large Serine Recombinase, Chain B, Domain 2"/>
    <property type="match status" value="1"/>
</dbReference>
<dbReference type="AlphaFoldDB" id="A0A1S9IHZ6"/>
<sequence length="494" mass="58024">MNNIAIYMRISFSERDNLKYTEDTINSQRNIIKHFIFNNQELKKANIEEFIDEGYSGSTTSRPGLDRLLAKVKEQKIDCIIVKDMSRFMRNYIEMGDYLENIFPFMGVRFIAINDGYDSSKETQNGTELDIQFKNLLNDYYSRDISEKMTTALYTARKQGKYTTGTPPYGYLKDPKDKYKLIIDEAVSDNVRYIFQLILEGHTLNETAKILNDEGVITARARRKEIKGYDAYANRWESTVEETIWSASMVRRIVKNEAYTGTFVFNKSTKSKLDGGKVIYHPKEDWIRIYDNHEALISKETFDEVGKTLKSRHRNSFRGSKSKYKNSPLATFVRCNKCGYKIRFGKSSNGKELIGINLYCYHCRMLEQEEKLPHYKELEKEVFEILKDKFHIDKAEKKKLLDEQKELYDKNDQLLKKKRIEFENYKFGKISREDFVEIKDLLQESSEENNKRIEAIDKEFKESGSIETLTEDVVGKYIKTIYISSKGIEKIEYN</sequence>
<dbReference type="PROSITE" id="PS51736">
    <property type="entry name" value="RECOMBINASES_3"/>
    <property type="match status" value="1"/>
</dbReference>
<dbReference type="SMART" id="SM00857">
    <property type="entry name" value="Resolvase"/>
    <property type="match status" value="1"/>
</dbReference>